<dbReference type="RefSeq" id="WP_344248571.1">
    <property type="nucleotide sequence ID" value="NZ_BAAAPM010000004.1"/>
</dbReference>
<reference evidence="3" key="1">
    <citation type="journal article" date="2019" name="Int. J. Syst. Evol. Microbiol.">
        <title>The Global Catalogue of Microorganisms (GCM) 10K type strain sequencing project: providing services to taxonomists for standard genome sequencing and annotation.</title>
        <authorList>
            <consortium name="The Broad Institute Genomics Platform"/>
            <consortium name="The Broad Institute Genome Sequencing Center for Infectious Disease"/>
            <person name="Wu L."/>
            <person name="Ma J."/>
        </authorList>
    </citation>
    <scope>NUCLEOTIDE SEQUENCE [LARGE SCALE GENOMIC DNA]</scope>
    <source>
        <strain evidence="3">JCM 15589</strain>
    </source>
</reference>
<name>A0ABP4VH10_9MICO</name>
<dbReference type="EMBL" id="BAAAPM010000004">
    <property type="protein sequence ID" value="GAA1726521.1"/>
    <property type="molecule type" value="Genomic_DNA"/>
</dbReference>
<keyword evidence="3" id="KW-1185">Reference proteome</keyword>
<protein>
    <submittedName>
        <fullName evidence="2">(2Fe-2S)-binding protein</fullName>
    </submittedName>
</protein>
<dbReference type="Proteomes" id="UP001501138">
    <property type="component" value="Unassembled WGS sequence"/>
</dbReference>
<evidence type="ECO:0000313" key="2">
    <source>
        <dbReference type="EMBL" id="GAA1726521.1"/>
    </source>
</evidence>
<evidence type="ECO:0000313" key="3">
    <source>
        <dbReference type="Proteomes" id="UP001501138"/>
    </source>
</evidence>
<accession>A0ABP4VH10</accession>
<evidence type="ECO:0000256" key="1">
    <source>
        <dbReference type="ARBA" id="ARBA00023002"/>
    </source>
</evidence>
<dbReference type="Pfam" id="PF13510">
    <property type="entry name" value="Fer2_4"/>
    <property type="match status" value="1"/>
</dbReference>
<dbReference type="SUPFAM" id="SSF54292">
    <property type="entry name" value="2Fe-2S ferredoxin-like"/>
    <property type="match status" value="1"/>
</dbReference>
<sequence>MTAPSPHDAGPRPLTITLDGEPFAGTQGQTIAGMLLAARRRAWRTTSVAAAPRGVFCGIGVCFDCLVTVNGARDVRACLRRAADGDVVETQHDPLPGASA</sequence>
<comment type="caution">
    <text evidence="2">The sequence shown here is derived from an EMBL/GenBank/DDBJ whole genome shotgun (WGS) entry which is preliminary data.</text>
</comment>
<gene>
    <name evidence="2" type="ORF">GCM10009809_22810</name>
</gene>
<proteinExistence type="predicted"/>
<organism evidence="2 3">
    <name type="scientific">Isoptericola hypogeus</name>
    <dbReference type="NCBI Taxonomy" id="300179"/>
    <lineage>
        <taxon>Bacteria</taxon>
        <taxon>Bacillati</taxon>
        <taxon>Actinomycetota</taxon>
        <taxon>Actinomycetes</taxon>
        <taxon>Micrococcales</taxon>
        <taxon>Promicromonosporaceae</taxon>
        <taxon>Isoptericola</taxon>
    </lineage>
</organism>
<dbReference type="InterPro" id="IPR036010">
    <property type="entry name" value="2Fe-2S_ferredoxin-like_sf"/>
</dbReference>
<keyword evidence="1" id="KW-0560">Oxidoreductase</keyword>
<dbReference type="Gene3D" id="3.10.20.440">
    <property type="entry name" value="2Fe-2S iron-sulphur cluster binding domain, sarcosine oxidase, alpha subunit, N-terminal domain"/>
    <property type="match status" value="1"/>
</dbReference>
<dbReference type="InterPro" id="IPR042204">
    <property type="entry name" value="2Fe-2S-bd_N"/>
</dbReference>